<protein>
    <submittedName>
        <fullName evidence="1">Histidine kinase</fullName>
    </submittedName>
</protein>
<keyword evidence="1" id="KW-0418">Kinase</keyword>
<name>A0A7V7TV22_9HYPH</name>
<dbReference type="EMBL" id="VZDO01000019">
    <property type="protein sequence ID" value="KAB0677053.1"/>
    <property type="molecule type" value="Genomic_DNA"/>
</dbReference>
<evidence type="ECO:0000313" key="1">
    <source>
        <dbReference type="EMBL" id="KAB0677053.1"/>
    </source>
</evidence>
<keyword evidence="2" id="KW-1185">Reference proteome</keyword>
<proteinExistence type="predicted"/>
<comment type="caution">
    <text evidence="1">The sequence shown here is derived from an EMBL/GenBank/DDBJ whole genome shotgun (WGS) entry which is preliminary data.</text>
</comment>
<dbReference type="RefSeq" id="WP_150972676.1">
    <property type="nucleotide sequence ID" value="NZ_VZDO01000019.1"/>
</dbReference>
<dbReference type="GO" id="GO:0016301">
    <property type="term" value="F:kinase activity"/>
    <property type="evidence" value="ECO:0007669"/>
    <property type="project" value="UniProtKB-KW"/>
</dbReference>
<gene>
    <name evidence="1" type="ORF">F6X38_19515</name>
</gene>
<accession>A0A7V7TV22</accession>
<sequence length="60" mass="6040">MPTLVRLLTVLAFAAAAVFAGMAALVYLVEPTPRRIVVDVPLNLPVPGTGVAAGGGSLQP</sequence>
<keyword evidence="1" id="KW-0808">Transferase</keyword>
<organism evidence="1 2">
    <name type="scientific">Plantimonas leprariae</name>
    <dbReference type="NCBI Taxonomy" id="2615207"/>
    <lineage>
        <taxon>Bacteria</taxon>
        <taxon>Pseudomonadati</taxon>
        <taxon>Pseudomonadota</taxon>
        <taxon>Alphaproteobacteria</taxon>
        <taxon>Hyphomicrobiales</taxon>
        <taxon>Aurantimonadaceae</taxon>
        <taxon>Plantimonas</taxon>
    </lineage>
</organism>
<dbReference type="AlphaFoldDB" id="A0A7V7TV22"/>
<dbReference type="Proteomes" id="UP000432089">
    <property type="component" value="Unassembled WGS sequence"/>
</dbReference>
<reference evidence="1 2" key="1">
    <citation type="submission" date="2019-09" db="EMBL/GenBank/DDBJ databases">
        <title>YIM 132180 draft genome.</title>
        <authorList>
            <person name="Zhang K."/>
        </authorList>
    </citation>
    <scope>NUCLEOTIDE SEQUENCE [LARGE SCALE GENOMIC DNA]</scope>
    <source>
        <strain evidence="1 2">YIM 132180</strain>
    </source>
</reference>
<evidence type="ECO:0000313" key="2">
    <source>
        <dbReference type="Proteomes" id="UP000432089"/>
    </source>
</evidence>